<evidence type="ECO:0000313" key="3">
    <source>
        <dbReference type="Proteomes" id="UP000217289"/>
    </source>
</evidence>
<evidence type="ECO:0000256" key="1">
    <source>
        <dbReference type="SAM" id="Phobius"/>
    </source>
</evidence>
<dbReference type="AlphaFoldDB" id="A0A250IDR1"/>
<dbReference type="PANTHER" id="PTHR43471">
    <property type="entry name" value="ABC TRANSPORTER PERMEASE"/>
    <property type="match status" value="1"/>
</dbReference>
<reference evidence="2 3" key="1">
    <citation type="submission" date="2017-06" db="EMBL/GenBank/DDBJ databases">
        <authorList>
            <person name="Kim H.J."/>
            <person name="Triplett B.A."/>
        </authorList>
    </citation>
    <scope>NUCLEOTIDE SEQUENCE [LARGE SCALE GENOMIC DNA]</scope>
    <source>
        <strain evidence="2 3">DSM 14713</strain>
    </source>
</reference>
<dbReference type="Proteomes" id="UP000217289">
    <property type="component" value="Chromosome"/>
</dbReference>
<keyword evidence="1" id="KW-1133">Transmembrane helix</keyword>
<dbReference type="InterPro" id="IPR021913">
    <property type="entry name" value="DUF3526"/>
</dbReference>
<feature type="transmembrane region" description="Helical" evidence="1">
    <location>
        <begin position="452"/>
        <end position="470"/>
    </location>
</feature>
<dbReference type="GO" id="GO:0005886">
    <property type="term" value="C:plasma membrane"/>
    <property type="evidence" value="ECO:0007669"/>
    <property type="project" value="UniProtKB-SubCell"/>
</dbReference>
<feature type="transmembrane region" description="Helical" evidence="1">
    <location>
        <begin position="220"/>
        <end position="238"/>
    </location>
</feature>
<gene>
    <name evidence="2" type="ORF">MEBOL_003370</name>
</gene>
<keyword evidence="3" id="KW-1185">Reference proteome</keyword>
<dbReference type="RefSeq" id="WP_218920917.1">
    <property type="nucleotide sequence ID" value="NZ_CP022163.1"/>
</dbReference>
<dbReference type="Pfam" id="PF12040">
    <property type="entry name" value="DUF3526"/>
    <property type="match status" value="1"/>
</dbReference>
<feature type="transmembrane region" description="Helical" evidence="1">
    <location>
        <begin position="181"/>
        <end position="208"/>
    </location>
</feature>
<organism evidence="2 3">
    <name type="scientific">Melittangium boletus DSM 14713</name>
    <dbReference type="NCBI Taxonomy" id="1294270"/>
    <lineage>
        <taxon>Bacteria</taxon>
        <taxon>Pseudomonadati</taxon>
        <taxon>Myxococcota</taxon>
        <taxon>Myxococcia</taxon>
        <taxon>Myxococcales</taxon>
        <taxon>Cystobacterineae</taxon>
        <taxon>Archangiaceae</taxon>
        <taxon>Melittangium</taxon>
    </lineage>
</organism>
<proteinExistence type="predicted"/>
<accession>A0A250IDR1</accession>
<evidence type="ECO:0000313" key="2">
    <source>
        <dbReference type="EMBL" id="ATB29915.1"/>
    </source>
</evidence>
<dbReference type="KEGG" id="mbd:MEBOL_003370"/>
<protein>
    <submittedName>
        <fullName evidence="2">ABC transporter permease</fullName>
    </submittedName>
</protein>
<dbReference type="PANTHER" id="PTHR43471:SF1">
    <property type="entry name" value="ABC TRANSPORTER PERMEASE PROTEIN NOSY-RELATED"/>
    <property type="match status" value="1"/>
</dbReference>
<feature type="transmembrane region" description="Helical" evidence="1">
    <location>
        <begin position="245"/>
        <end position="263"/>
    </location>
</feature>
<dbReference type="EMBL" id="CP022163">
    <property type="protein sequence ID" value="ATB29915.1"/>
    <property type="molecule type" value="Genomic_DNA"/>
</dbReference>
<sequence>MNSRRMKISRVAAEEWRALVRNRVAMIASLTLAALLVTSALLGVEQRNATEATRARYQATADEAFDAQPDRHPHRMVHYGQFVFRPLSALAFFDPGVDGFTGNTVFLEGHRQNSANFSEARQSSLLLRFGQLTPAFVLQTLAPLLIVFLAFGAVAREREQGILRLLLAQGLRPFELAAGKLWAYAGVVAAIAAPALLVLAAAALAGWAPPVPSLLMVSGYLVYLSIWAVAALLVSLLVRRSRDALIVLVAAWMGGVILAPRILPELAVARIPTPTRIETDVAIHHELKQIGDSHNPEDPYFSEFKAKTLARYGVEKVEELPVQWAGLVGMEGERLTSGLFDRYAREAFAREAEQNRLVRRFGVLSPLIAVRQLSMSLAATDTESHQDFLEQVERHRYAFVQALNLMQVTKIPNRNAGADPRISADHWKTLPSFTYQRPDVLLLAGDRIRDNLLVLVCWLAALLVGCGLAARRLGEATR</sequence>
<dbReference type="GO" id="GO:0140359">
    <property type="term" value="F:ABC-type transporter activity"/>
    <property type="evidence" value="ECO:0007669"/>
    <property type="project" value="InterPro"/>
</dbReference>
<feature type="transmembrane region" description="Helical" evidence="1">
    <location>
        <begin position="136"/>
        <end position="155"/>
    </location>
</feature>
<name>A0A250IDR1_9BACT</name>
<keyword evidence="1" id="KW-0472">Membrane</keyword>
<keyword evidence="1" id="KW-0812">Transmembrane</keyword>